<sequence length="96" mass="11071">MAPSGSDSVLLRLIGEYNGFLCYRDSPILRYHDIALYYVRLLPHDHSTLAFQMLRASAHPTMRDHLIDSIEVLYRVQRVESRHEIVATSPEDTIDT</sequence>
<evidence type="ECO:0000313" key="2">
    <source>
        <dbReference type="Proteomes" id="UP000886520"/>
    </source>
</evidence>
<name>A0A9D4UWN6_ADICA</name>
<proteinExistence type="predicted"/>
<reference evidence="1" key="1">
    <citation type="submission" date="2021-01" db="EMBL/GenBank/DDBJ databases">
        <title>Adiantum capillus-veneris genome.</title>
        <authorList>
            <person name="Fang Y."/>
            <person name="Liao Q."/>
        </authorList>
    </citation>
    <scope>NUCLEOTIDE SEQUENCE</scope>
    <source>
        <strain evidence="1">H3</strain>
        <tissue evidence="1">Leaf</tissue>
    </source>
</reference>
<gene>
    <name evidence="1" type="ORF">GOP47_0009661</name>
</gene>
<keyword evidence="2" id="KW-1185">Reference proteome</keyword>
<accession>A0A9D4UWN6</accession>
<organism evidence="1 2">
    <name type="scientific">Adiantum capillus-veneris</name>
    <name type="common">Maidenhair fern</name>
    <dbReference type="NCBI Taxonomy" id="13818"/>
    <lineage>
        <taxon>Eukaryota</taxon>
        <taxon>Viridiplantae</taxon>
        <taxon>Streptophyta</taxon>
        <taxon>Embryophyta</taxon>
        <taxon>Tracheophyta</taxon>
        <taxon>Polypodiopsida</taxon>
        <taxon>Polypodiidae</taxon>
        <taxon>Polypodiales</taxon>
        <taxon>Pteridineae</taxon>
        <taxon>Pteridaceae</taxon>
        <taxon>Vittarioideae</taxon>
        <taxon>Adiantum</taxon>
    </lineage>
</organism>
<dbReference type="EMBL" id="JABFUD020000009">
    <property type="protein sequence ID" value="KAI5075585.1"/>
    <property type="molecule type" value="Genomic_DNA"/>
</dbReference>
<comment type="caution">
    <text evidence="1">The sequence shown here is derived from an EMBL/GenBank/DDBJ whole genome shotgun (WGS) entry which is preliminary data.</text>
</comment>
<dbReference type="Proteomes" id="UP000886520">
    <property type="component" value="Chromosome 9"/>
</dbReference>
<protein>
    <submittedName>
        <fullName evidence="1">Uncharacterized protein</fullName>
    </submittedName>
</protein>
<dbReference type="AlphaFoldDB" id="A0A9D4UWN6"/>
<evidence type="ECO:0000313" key="1">
    <source>
        <dbReference type="EMBL" id="KAI5075585.1"/>
    </source>
</evidence>